<name>A0A382DKJ0_9ZZZZ</name>
<accession>A0A382DKJ0</accession>
<dbReference type="AlphaFoldDB" id="A0A382DKJ0"/>
<sequence>MDFSKQKPKQARNSAFKSIFIVDPIKGERLHLAKLLKQDKLFMMTFESLEDCLKQNSSIKPDLVLYVLRKEKNEQNQLKNIKKYFKNLHFIILMTPEISELNIEELKESGFSSIHKASNQDVAKNFIYTLMPECQLTHEDAPSLEVK</sequence>
<proteinExistence type="predicted"/>
<protein>
    <recommendedName>
        <fullName evidence="2">Response regulatory domain-containing protein</fullName>
    </recommendedName>
</protein>
<evidence type="ECO:0008006" key="2">
    <source>
        <dbReference type="Google" id="ProtNLM"/>
    </source>
</evidence>
<gene>
    <name evidence="1" type="ORF">METZ01_LOCUS191834</name>
</gene>
<evidence type="ECO:0000313" key="1">
    <source>
        <dbReference type="EMBL" id="SVB38980.1"/>
    </source>
</evidence>
<organism evidence="1">
    <name type="scientific">marine metagenome</name>
    <dbReference type="NCBI Taxonomy" id="408172"/>
    <lineage>
        <taxon>unclassified sequences</taxon>
        <taxon>metagenomes</taxon>
        <taxon>ecological metagenomes</taxon>
    </lineage>
</organism>
<dbReference type="EMBL" id="UINC01039872">
    <property type="protein sequence ID" value="SVB38980.1"/>
    <property type="molecule type" value="Genomic_DNA"/>
</dbReference>
<reference evidence="1" key="1">
    <citation type="submission" date="2018-05" db="EMBL/GenBank/DDBJ databases">
        <authorList>
            <person name="Lanie J.A."/>
            <person name="Ng W.-L."/>
            <person name="Kazmierczak K.M."/>
            <person name="Andrzejewski T.M."/>
            <person name="Davidsen T.M."/>
            <person name="Wayne K.J."/>
            <person name="Tettelin H."/>
            <person name="Glass J.I."/>
            <person name="Rusch D."/>
            <person name="Podicherti R."/>
            <person name="Tsui H.-C.T."/>
            <person name="Winkler M.E."/>
        </authorList>
    </citation>
    <scope>NUCLEOTIDE SEQUENCE</scope>
</reference>